<accession>A0ACC2MKF5</accession>
<reference evidence="1 2" key="1">
    <citation type="journal article" date="2022" name="Hortic Res">
        <title>A haplotype resolved chromosomal level avocado genome allows analysis of novel avocado genes.</title>
        <authorList>
            <person name="Nath O."/>
            <person name="Fletcher S.J."/>
            <person name="Hayward A."/>
            <person name="Shaw L.M."/>
            <person name="Masouleh A.K."/>
            <person name="Furtado A."/>
            <person name="Henry R.J."/>
            <person name="Mitter N."/>
        </authorList>
    </citation>
    <scope>NUCLEOTIDE SEQUENCE [LARGE SCALE GENOMIC DNA]</scope>
    <source>
        <strain evidence="2">cv. Hass</strain>
    </source>
</reference>
<gene>
    <name evidence="1" type="ORF">MRB53_007990</name>
</gene>
<dbReference type="Proteomes" id="UP001234297">
    <property type="component" value="Chromosome 2"/>
</dbReference>
<sequence>MLVPFLALLLLNSLTHFTCSSANEDSLTLTYNGGKIMTQPVTLALLWFGDGWPDSGREAVRNAIASISSTRYPEKKSEVPTLRNWWEIVMQYTDSSNIPVTGSVKLGPECLYTGSTSNVTLDRVTQIGRSLFNKTATEEFGGNLSCTQVFDVDDNSIYHVLFSDRVLFSDANEQMDLITRCSGDLGKLDIGEGVSVKMVWSRAPQNDDNQCAMFFKGKYYLGPPNGDHKIDSLVGYMLSKIAEEATNRDGRGWSIASGISSSNIGDSDKMSIGGVCADLMHGEAGNPLFRDMKKNVSFNVIGMDSYRYIVQYIWSKQIRNCALKLSEPCGADAVTLTEPNGYLSTGVSVNHTGGLQPYPPNEKCRWKIQYLSAKFISFNLNYLNITADDGLLKVCKWDSMPMDCYNIGPDDVNKRLRLEGSSAYVEFTSKDEVSIQSRGWELIYSAGFCDGKEDVYDHQGNIGYTPPTGFSHVEGLSCQWILHGKPGTPVSLNFTHINITKNLDFLGIYNGIEQQMVSQVSNFSGLFIGSNLPRMNLTGKVMIIFATQTNQGTGWSANFYISSPEKKHKSPMLIAIITTASVLVGSCLVFITLALLRQQQRNKSRINTNEKLKLLRVRIDREENRIGDGPSAIVYRAVLSNGCTVAVKAQRETTGSTAIEEEILLKTSSHPNIISILGYAQDRMGRKLQVFEFMSRGTLSSNLIERGEILSWEKRLDIALQVSSSVRLLHMYSKPPIYHGNLGSENVLLDDSWNAKLSGFGSAKYCINDGSIATNGSEMAGDILNLGLLFVELLRGETLTIRSSGTSGYLNEVNDIVGIQKGLDPRLELPLGENKIMGLEKLGEIANWCINGWRAGDNTSPKIGEVVLSLKQIQIKLSSFIEENFNSLPETRKPRGEENWMEMLILRL</sequence>
<proteinExistence type="predicted"/>
<keyword evidence="2" id="KW-1185">Reference proteome</keyword>
<evidence type="ECO:0000313" key="1">
    <source>
        <dbReference type="EMBL" id="KAJ8646242.1"/>
    </source>
</evidence>
<dbReference type="EMBL" id="CM056810">
    <property type="protein sequence ID" value="KAJ8646242.1"/>
    <property type="molecule type" value="Genomic_DNA"/>
</dbReference>
<name>A0ACC2MKF5_PERAE</name>
<organism evidence="1 2">
    <name type="scientific">Persea americana</name>
    <name type="common">Avocado</name>
    <dbReference type="NCBI Taxonomy" id="3435"/>
    <lineage>
        <taxon>Eukaryota</taxon>
        <taxon>Viridiplantae</taxon>
        <taxon>Streptophyta</taxon>
        <taxon>Embryophyta</taxon>
        <taxon>Tracheophyta</taxon>
        <taxon>Spermatophyta</taxon>
        <taxon>Magnoliopsida</taxon>
        <taxon>Magnoliidae</taxon>
        <taxon>Laurales</taxon>
        <taxon>Lauraceae</taxon>
        <taxon>Persea</taxon>
    </lineage>
</organism>
<protein>
    <submittedName>
        <fullName evidence="1">Uncharacterized protein</fullName>
    </submittedName>
</protein>
<comment type="caution">
    <text evidence="1">The sequence shown here is derived from an EMBL/GenBank/DDBJ whole genome shotgun (WGS) entry which is preliminary data.</text>
</comment>
<evidence type="ECO:0000313" key="2">
    <source>
        <dbReference type="Proteomes" id="UP001234297"/>
    </source>
</evidence>